<keyword evidence="2" id="KW-0813">Transport</keyword>
<dbReference type="Pfam" id="PF00209">
    <property type="entry name" value="SNF"/>
    <property type="match status" value="2"/>
</dbReference>
<reference evidence="7" key="1">
    <citation type="submission" date="2023-02" db="EMBL/GenBank/DDBJ databases">
        <title>Georgenia sp.10Sc9-8, isolated from a soil sample collected from the Taklamakan desert.</title>
        <authorList>
            <person name="Liu S."/>
        </authorList>
    </citation>
    <scope>NUCLEOTIDE SEQUENCE</scope>
    <source>
        <strain evidence="7">10Sc9-8</strain>
    </source>
</reference>
<dbReference type="Proteomes" id="UP001165561">
    <property type="component" value="Unassembled WGS sequence"/>
</dbReference>
<dbReference type="InterPro" id="IPR037272">
    <property type="entry name" value="SNS_sf"/>
</dbReference>
<evidence type="ECO:0000256" key="6">
    <source>
        <dbReference type="SAM" id="Phobius"/>
    </source>
</evidence>
<evidence type="ECO:0000256" key="2">
    <source>
        <dbReference type="ARBA" id="ARBA00022448"/>
    </source>
</evidence>
<dbReference type="EMBL" id="JARACI010000766">
    <property type="protein sequence ID" value="MDD9206064.1"/>
    <property type="molecule type" value="Genomic_DNA"/>
</dbReference>
<proteinExistence type="predicted"/>
<accession>A0ABT5TXR7</accession>
<evidence type="ECO:0000313" key="8">
    <source>
        <dbReference type="Proteomes" id="UP001165561"/>
    </source>
</evidence>
<dbReference type="NCBIfam" id="NF037979">
    <property type="entry name" value="Na_transp"/>
    <property type="match status" value="1"/>
</dbReference>
<dbReference type="PANTHER" id="PTHR42948:SF1">
    <property type="entry name" value="TRANSPORTER"/>
    <property type="match status" value="1"/>
</dbReference>
<keyword evidence="8" id="KW-1185">Reference proteome</keyword>
<gene>
    <name evidence="7" type="ORF">PU560_06210</name>
</gene>
<evidence type="ECO:0000256" key="1">
    <source>
        <dbReference type="ARBA" id="ARBA00004141"/>
    </source>
</evidence>
<feature type="transmembrane region" description="Helical" evidence="6">
    <location>
        <begin position="469"/>
        <end position="490"/>
    </location>
</feature>
<dbReference type="PANTHER" id="PTHR42948">
    <property type="entry name" value="TRANSPORTER"/>
    <property type="match status" value="1"/>
</dbReference>
<feature type="transmembrane region" description="Helical" evidence="6">
    <location>
        <begin position="260"/>
        <end position="289"/>
    </location>
</feature>
<evidence type="ECO:0000256" key="3">
    <source>
        <dbReference type="ARBA" id="ARBA00022692"/>
    </source>
</evidence>
<feature type="transmembrane region" description="Helical" evidence="6">
    <location>
        <begin position="184"/>
        <end position="206"/>
    </location>
</feature>
<feature type="transmembrane region" description="Helical" evidence="6">
    <location>
        <begin position="323"/>
        <end position="344"/>
    </location>
</feature>
<feature type="transmembrane region" description="Helical" evidence="6">
    <location>
        <begin position="20"/>
        <end position="38"/>
    </location>
</feature>
<dbReference type="PROSITE" id="PS50267">
    <property type="entry name" value="NA_NEUROTRAN_SYMP_3"/>
    <property type="match status" value="1"/>
</dbReference>
<comment type="caution">
    <text evidence="7">The sequence shown here is derived from an EMBL/GenBank/DDBJ whole genome shotgun (WGS) entry which is preliminary data.</text>
</comment>
<dbReference type="InterPro" id="IPR000175">
    <property type="entry name" value="Na/ntran_symport"/>
</dbReference>
<comment type="subcellular location">
    <subcellularLocation>
        <location evidence="1">Membrane</location>
        <topology evidence="1">Multi-pass membrane protein</topology>
    </subcellularLocation>
</comment>
<keyword evidence="4 6" id="KW-1133">Transmembrane helix</keyword>
<evidence type="ECO:0000256" key="5">
    <source>
        <dbReference type="ARBA" id="ARBA00023136"/>
    </source>
</evidence>
<feature type="transmembrane region" description="Helical" evidence="6">
    <location>
        <begin position="92"/>
        <end position="116"/>
    </location>
</feature>
<feature type="transmembrane region" description="Helical" evidence="6">
    <location>
        <begin position="50"/>
        <end position="71"/>
    </location>
</feature>
<keyword evidence="3 6" id="KW-0812">Transmembrane</keyword>
<feature type="transmembrane region" description="Helical" evidence="6">
    <location>
        <begin position="364"/>
        <end position="387"/>
    </location>
</feature>
<evidence type="ECO:0000313" key="7">
    <source>
        <dbReference type="EMBL" id="MDD9206064.1"/>
    </source>
</evidence>
<sequence>MARAARAETEREQWSGQYGFLLAAIGSAVGLGNIWRFPGVAYESGGGAFLIPYLVALLTAGIPILLLDYSLGHRYRGSAPAVFRRLGKRFEALGWFQVAISFVIATYYTVIIVWAIRYLGFSVTLAWGEDPLNFFIGDFLQDAGATVTTDVVGGIFWPMLLVWVAVLVILGLGVRKGLEVANKIFIPLLAVLFLTMVVRAVFLDGAADGLNAFFTPDWSALADPNVWIAAYGQVFFSLSIAFGIMLTYSSYLKRRSNLGATGFVAAFANSSFELLAGIGVFATLGFMAAQQGIGVGELEGITGVILSFVTFPQIISMMPGGPIFGVLFFTSLTLAGFTSLLSILQVPSAAIQEKFDLSRRAATLGVGGAAALISLALYSTTSSLAVLDTVDYYTNNIGVVASAILTAVLATFGARKLPELQRHLNAVSSTRIGTWWRVLVGIFVPVALTIMLVWSLYQVVTEPYSEYPWSFVNTAGWGAVALMAVSALVLSAVRWRRPVDDFTPSPDFTEVTR</sequence>
<dbReference type="CDD" id="cd10334">
    <property type="entry name" value="SLC6sbd_u1"/>
    <property type="match status" value="1"/>
</dbReference>
<protein>
    <submittedName>
        <fullName evidence="7">Sodium-dependent transporter</fullName>
    </submittedName>
</protein>
<feature type="transmembrane region" description="Helical" evidence="6">
    <location>
        <begin position="155"/>
        <end position="172"/>
    </location>
</feature>
<evidence type="ECO:0000256" key="4">
    <source>
        <dbReference type="ARBA" id="ARBA00022989"/>
    </source>
</evidence>
<dbReference type="SUPFAM" id="SSF161070">
    <property type="entry name" value="SNF-like"/>
    <property type="match status" value="1"/>
</dbReference>
<dbReference type="PRINTS" id="PR00176">
    <property type="entry name" value="NANEUSMPORT"/>
</dbReference>
<feature type="transmembrane region" description="Helical" evidence="6">
    <location>
        <begin position="226"/>
        <end position="248"/>
    </location>
</feature>
<organism evidence="7 8">
    <name type="scientific">Georgenia halotolerans</name>
    <dbReference type="NCBI Taxonomy" id="3028317"/>
    <lineage>
        <taxon>Bacteria</taxon>
        <taxon>Bacillati</taxon>
        <taxon>Actinomycetota</taxon>
        <taxon>Actinomycetes</taxon>
        <taxon>Micrococcales</taxon>
        <taxon>Bogoriellaceae</taxon>
        <taxon>Georgenia</taxon>
    </lineage>
</organism>
<feature type="transmembrane region" description="Helical" evidence="6">
    <location>
        <begin position="435"/>
        <end position="457"/>
    </location>
</feature>
<feature type="transmembrane region" description="Helical" evidence="6">
    <location>
        <begin position="393"/>
        <end position="414"/>
    </location>
</feature>
<name>A0ABT5TXR7_9MICO</name>
<keyword evidence="5 6" id="KW-0472">Membrane</keyword>